<evidence type="ECO:0000313" key="1">
    <source>
        <dbReference type="EMBL" id="TQV82733.1"/>
    </source>
</evidence>
<gene>
    <name evidence="1" type="ORF">FKG94_07140</name>
</gene>
<evidence type="ECO:0000313" key="2">
    <source>
        <dbReference type="Proteomes" id="UP000319732"/>
    </source>
</evidence>
<protein>
    <submittedName>
        <fullName evidence="1">AraC family transcriptional regulator</fullName>
    </submittedName>
</protein>
<dbReference type="EMBL" id="VHSG01000007">
    <property type="protein sequence ID" value="TQV82733.1"/>
    <property type="molecule type" value="Genomic_DNA"/>
</dbReference>
<sequence length="166" mass="18381">MPGAEFEAPVLPAGDEPAAPLSEQVEDLKQTVLELNRDLLILEEELLFPANTQVALFVSMDVGEFFELDAVKVKIGDKLVASHLYTPRQVDALFRGGVQRLFLGNLKSGSHEVTAFFTGKGPGGREYKRGATVTLEKEQEPKALELRIVDSTTKLQPVFDIKEWQL</sequence>
<dbReference type="RefSeq" id="WP_142903749.1">
    <property type="nucleotide sequence ID" value="NZ_ML660090.1"/>
</dbReference>
<comment type="caution">
    <text evidence="1">The sequence shown here is derived from an EMBL/GenBank/DDBJ whole genome shotgun (WGS) entry which is preliminary data.</text>
</comment>
<reference evidence="1 2" key="1">
    <citation type="submission" date="2019-06" db="EMBL/GenBank/DDBJ databases">
        <title>Whole genome sequence for Cellvibrionaceae sp. R142.</title>
        <authorList>
            <person name="Wang G."/>
        </authorList>
    </citation>
    <scope>NUCLEOTIDE SEQUENCE [LARGE SCALE GENOMIC DNA]</scope>
    <source>
        <strain evidence="1 2">R142</strain>
    </source>
</reference>
<name>A0A545TZX0_9GAMM</name>
<dbReference type="AlphaFoldDB" id="A0A545TZX0"/>
<accession>A0A545TZX0</accession>
<organism evidence="1 2">
    <name type="scientific">Exilibacterium tricleocarpae</name>
    <dbReference type="NCBI Taxonomy" id="2591008"/>
    <lineage>
        <taxon>Bacteria</taxon>
        <taxon>Pseudomonadati</taxon>
        <taxon>Pseudomonadota</taxon>
        <taxon>Gammaproteobacteria</taxon>
        <taxon>Cellvibrionales</taxon>
        <taxon>Cellvibrionaceae</taxon>
        <taxon>Exilibacterium</taxon>
    </lineage>
</organism>
<dbReference type="Proteomes" id="UP000319732">
    <property type="component" value="Unassembled WGS sequence"/>
</dbReference>
<proteinExistence type="predicted"/>
<keyword evidence="2" id="KW-1185">Reference proteome</keyword>
<dbReference type="OrthoDB" id="5395931at2"/>